<dbReference type="Proteomes" id="UP000320475">
    <property type="component" value="Unassembled WGS sequence"/>
</dbReference>
<proteinExistence type="predicted"/>
<accession>A0A507DSU8</accession>
<comment type="caution">
    <text evidence="4">The sequence shown here is derived from an EMBL/GenBank/DDBJ whole genome shotgun (WGS) entry which is preliminary data.</text>
</comment>
<gene>
    <name evidence="3" type="ORF">SeLEV6574_g06552</name>
    <name evidence="4" type="ORF">SeMB42_g00192</name>
</gene>
<evidence type="ECO:0000313" key="5">
    <source>
        <dbReference type="Proteomes" id="UP000317494"/>
    </source>
</evidence>
<evidence type="ECO:0000313" key="3">
    <source>
        <dbReference type="EMBL" id="TPX40560.1"/>
    </source>
</evidence>
<evidence type="ECO:0000256" key="1">
    <source>
        <dbReference type="SAM" id="MobiDB-lite"/>
    </source>
</evidence>
<feature type="transmembrane region" description="Helical" evidence="2">
    <location>
        <begin position="70"/>
        <end position="91"/>
    </location>
</feature>
<dbReference type="EMBL" id="QEAN01000003">
    <property type="protein sequence ID" value="TPX54616.1"/>
    <property type="molecule type" value="Genomic_DNA"/>
</dbReference>
<evidence type="ECO:0000256" key="2">
    <source>
        <dbReference type="SAM" id="Phobius"/>
    </source>
</evidence>
<feature type="compositionally biased region" description="Basic and acidic residues" evidence="1">
    <location>
        <begin position="184"/>
        <end position="196"/>
    </location>
</feature>
<dbReference type="EMBL" id="QEAM01000380">
    <property type="protein sequence ID" value="TPX40560.1"/>
    <property type="molecule type" value="Genomic_DNA"/>
</dbReference>
<evidence type="ECO:0000313" key="6">
    <source>
        <dbReference type="Proteomes" id="UP000320475"/>
    </source>
</evidence>
<evidence type="ECO:0000313" key="4">
    <source>
        <dbReference type="EMBL" id="TPX54616.1"/>
    </source>
</evidence>
<keyword evidence="5" id="KW-1185">Reference proteome</keyword>
<feature type="region of interest" description="Disordered" evidence="1">
    <location>
        <begin position="184"/>
        <end position="229"/>
    </location>
</feature>
<dbReference type="VEuPathDB" id="FungiDB:SeMB42_g00192"/>
<organism evidence="4 5">
    <name type="scientific">Synchytrium endobioticum</name>
    <dbReference type="NCBI Taxonomy" id="286115"/>
    <lineage>
        <taxon>Eukaryota</taxon>
        <taxon>Fungi</taxon>
        <taxon>Fungi incertae sedis</taxon>
        <taxon>Chytridiomycota</taxon>
        <taxon>Chytridiomycota incertae sedis</taxon>
        <taxon>Chytridiomycetes</taxon>
        <taxon>Synchytriales</taxon>
        <taxon>Synchytriaceae</taxon>
        <taxon>Synchytrium</taxon>
    </lineage>
</organism>
<feature type="compositionally biased region" description="Low complexity" evidence="1">
    <location>
        <begin position="197"/>
        <end position="213"/>
    </location>
</feature>
<dbReference type="AlphaFoldDB" id="A0A507DSU8"/>
<feature type="transmembrane region" description="Helical" evidence="2">
    <location>
        <begin position="33"/>
        <end position="50"/>
    </location>
</feature>
<protein>
    <submittedName>
        <fullName evidence="4">Uncharacterized protein</fullName>
    </submittedName>
</protein>
<reference evidence="5 6" key="1">
    <citation type="journal article" date="2019" name="Sci. Rep.">
        <title>Comparative genomics of chytrid fungi reveal insights into the obligate biotrophic and pathogenic lifestyle of Synchytrium endobioticum.</title>
        <authorList>
            <person name="van de Vossenberg B.T.L.H."/>
            <person name="Warris S."/>
            <person name="Nguyen H.D.T."/>
            <person name="van Gent-Pelzer M.P.E."/>
            <person name="Joly D.L."/>
            <person name="van de Geest H.C."/>
            <person name="Bonants P.J.M."/>
            <person name="Smith D.S."/>
            <person name="Levesque C.A."/>
            <person name="van der Lee T.A.J."/>
        </authorList>
    </citation>
    <scope>NUCLEOTIDE SEQUENCE [LARGE SCALE GENOMIC DNA]</scope>
    <source>
        <strain evidence="3 6">LEV6574</strain>
        <strain evidence="4 5">MB42</strain>
    </source>
</reference>
<sequence>MDPGPQDLAPHNDEINACNLLGRLIAPDQPSKGHLILGTICFLCALGLTVDNFRHLASPQPPLSNTLYGTFAFATTLLAALLGYIVANCAWKFSLADPRVEQGMAGIGPPPVPIEAPDLETQLRQGNDEQVPIHINDEAHHAGTAGVNAVAPQHEYEVQFPRGITSLGRDGPTFHPSWSYAQDIRSDESNSRDGRHSQGSSPSSNSHNSISPGRAGPSQPFAHFQRNRR</sequence>
<keyword evidence="2" id="KW-1133">Transmembrane helix</keyword>
<dbReference type="Proteomes" id="UP000317494">
    <property type="component" value="Unassembled WGS sequence"/>
</dbReference>
<keyword evidence="2" id="KW-0472">Membrane</keyword>
<name>A0A507DSU8_9FUNG</name>
<keyword evidence="2" id="KW-0812">Transmembrane</keyword>